<evidence type="ECO:0000313" key="4">
    <source>
        <dbReference type="Proteomes" id="UP000307749"/>
    </source>
</evidence>
<dbReference type="Proteomes" id="UP000307749">
    <property type="component" value="Unassembled WGS sequence"/>
</dbReference>
<dbReference type="STRING" id="993689.GCA_002077135_00958"/>
<dbReference type="EMBL" id="MWQO01000023">
    <property type="protein sequence ID" value="THD10709.1"/>
    <property type="molecule type" value="Genomic_DNA"/>
</dbReference>
<dbReference type="InterPro" id="IPR050237">
    <property type="entry name" value="ATP-dep_AMP-bd_enzyme"/>
</dbReference>
<dbReference type="Gene3D" id="3.30.300.30">
    <property type="match status" value="1"/>
</dbReference>
<evidence type="ECO:0000259" key="2">
    <source>
        <dbReference type="Pfam" id="PF00501"/>
    </source>
</evidence>
<proteinExistence type="predicted"/>
<dbReference type="AlphaFoldDB" id="A0A4S3KP39"/>
<organism evidence="3 4">
    <name type="scientific">Metallibacterium scheffleri</name>
    <dbReference type="NCBI Taxonomy" id="993689"/>
    <lineage>
        <taxon>Bacteria</taxon>
        <taxon>Pseudomonadati</taxon>
        <taxon>Pseudomonadota</taxon>
        <taxon>Gammaproteobacteria</taxon>
        <taxon>Lysobacterales</taxon>
        <taxon>Rhodanobacteraceae</taxon>
        <taxon>Metallibacterium</taxon>
    </lineage>
</organism>
<dbReference type="PANTHER" id="PTHR43767">
    <property type="entry name" value="LONG-CHAIN-FATTY-ACID--COA LIGASE"/>
    <property type="match status" value="1"/>
</dbReference>
<dbReference type="PANTHER" id="PTHR43767:SF8">
    <property type="entry name" value="LONG-CHAIN-FATTY-ACID--COA LIGASE"/>
    <property type="match status" value="1"/>
</dbReference>
<dbReference type="InterPro" id="IPR042099">
    <property type="entry name" value="ANL_N_sf"/>
</dbReference>
<keyword evidence="4" id="KW-1185">Reference proteome</keyword>
<evidence type="ECO:0000256" key="1">
    <source>
        <dbReference type="ARBA" id="ARBA00022598"/>
    </source>
</evidence>
<gene>
    <name evidence="3" type="ORF">B1806_07600</name>
</gene>
<dbReference type="RefSeq" id="WP_081126309.1">
    <property type="nucleotide sequence ID" value="NZ_LDOS01000001.1"/>
</dbReference>
<comment type="caution">
    <text evidence="3">The sequence shown here is derived from an EMBL/GenBank/DDBJ whole genome shotgun (WGS) entry which is preliminary data.</text>
</comment>
<keyword evidence="1" id="KW-0436">Ligase</keyword>
<dbReference type="Gene3D" id="3.40.50.12780">
    <property type="entry name" value="N-terminal domain of ligase-like"/>
    <property type="match status" value="1"/>
</dbReference>
<dbReference type="GO" id="GO:0016874">
    <property type="term" value="F:ligase activity"/>
    <property type="evidence" value="ECO:0007669"/>
    <property type="project" value="UniProtKB-KW"/>
</dbReference>
<feature type="domain" description="AMP-dependent synthetase/ligase" evidence="2">
    <location>
        <begin position="133"/>
        <end position="306"/>
    </location>
</feature>
<dbReference type="InterPro" id="IPR000873">
    <property type="entry name" value="AMP-dep_synth/lig_dom"/>
</dbReference>
<accession>A0A4S3KP39</accession>
<dbReference type="OrthoDB" id="9787658at2"/>
<dbReference type="SUPFAM" id="SSF56801">
    <property type="entry name" value="Acetyl-CoA synthetase-like"/>
    <property type="match status" value="1"/>
</dbReference>
<name>A0A4S3KP39_9GAMM</name>
<sequence>MSIRFPARACDAAQLPWLAGAATRALIWRDGRAIDLGAFAAQAEIVAAALPGPASAIINLCAGRYSFLLAFAAALRVGRPTLLLPARTPAALAEVRQAWPGALTLHEPGAAHDLGGLQMDALGSTAPACGTSARSMALLDATRVALVGHTSGSSGAPQPQRKTLRALWASNAANQTRLAAELGLHFNILATVPPQHMYGIEMSVLLALLGGGAVADAQPLLPADVVAELRKLPAPRVLVTTPLHLRALLDAGLELPCEAIVSATAPLEPALARTAEAHTGAPLIEVYGSTETCVVATRRPAHEPLWTPYPGVDMQSAPDGVRIEAPQLFAPVLLGDLVERQSDGRFALVGRVSDLIEIAGKRASLGDLTRHLLAVPGVEDAAIIQHEDVDSSGVRRLAALVVAPGTSTAAIMAALRASFDPAFLPRPLKRVPRLPRNALGKLPRAALLDLLRG</sequence>
<protein>
    <recommendedName>
        <fullName evidence="2">AMP-dependent synthetase/ligase domain-containing protein</fullName>
    </recommendedName>
</protein>
<dbReference type="Pfam" id="PF00501">
    <property type="entry name" value="AMP-binding"/>
    <property type="match status" value="1"/>
</dbReference>
<evidence type="ECO:0000313" key="3">
    <source>
        <dbReference type="EMBL" id="THD10709.1"/>
    </source>
</evidence>
<reference evidence="3 4" key="1">
    <citation type="submission" date="2017-02" db="EMBL/GenBank/DDBJ databases">
        <title>Whole genome sequencing of Metallibacterium scheffleri DSM 24874 (T).</title>
        <authorList>
            <person name="Kumar S."/>
            <person name="Patil P."/>
            <person name="Patil P.B."/>
        </authorList>
    </citation>
    <scope>NUCLEOTIDE SEQUENCE [LARGE SCALE GENOMIC DNA]</scope>
    <source>
        <strain evidence="3 4">DSM 24874</strain>
    </source>
</reference>
<dbReference type="InterPro" id="IPR045851">
    <property type="entry name" value="AMP-bd_C_sf"/>
</dbReference>